<evidence type="ECO:0000313" key="3">
    <source>
        <dbReference type="Proteomes" id="UP000295334"/>
    </source>
</evidence>
<feature type="transmembrane region" description="Helical" evidence="1">
    <location>
        <begin position="58"/>
        <end position="79"/>
    </location>
</feature>
<protein>
    <submittedName>
        <fullName evidence="2">Uncharacterized protein</fullName>
    </submittedName>
</protein>
<evidence type="ECO:0000256" key="1">
    <source>
        <dbReference type="SAM" id="Phobius"/>
    </source>
</evidence>
<comment type="caution">
    <text evidence="2">The sequence shown here is derived from an EMBL/GenBank/DDBJ whole genome shotgun (WGS) entry which is preliminary data.</text>
</comment>
<keyword evidence="3" id="KW-1185">Reference proteome</keyword>
<keyword evidence="1" id="KW-1133">Transmembrane helix</keyword>
<feature type="transmembrane region" description="Helical" evidence="1">
    <location>
        <begin position="190"/>
        <end position="212"/>
    </location>
</feature>
<keyword evidence="1" id="KW-0812">Transmembrane</keyword>
<feature type="transmembrane region" description="Helical" evidence="1">
    <location>
        <begin position="130"/>
        <end position="150"/>
    </location>
</feature>
<organism evidence="2 3">
    <name type="scientific">Flaviaesturariibacter flavus</name>
    <dbReference type="NCBI Taxonomy" id="2502780"/>
    <lineage>
        <taxon>Bacteria</taxon>
        <taxon>Pseudomonadati</taxon>
        <taxon>Bacteroidota</taxon>
        <taxon>Chitinophagia</taxon>
        <taxon>Chitinophagales</taxon>
        <taxon>Chitinophagaceae</taxon>
        <taxon>Flaviaestuariibacter</taxon>
    </lineage>
</organism>
<dbReference type="Proteomes" id="UP000295334">
    <property type="component" value="Unassembled WGS sequence"/>
</dbReference>
<feature type="transmembrane region" description="Helical" evidence="1">
    <location>
        <begin position="157"/>
        <end position="178"/>
    </location>
</feature>
<dbReference type="RefSeq" id="WP_131450102.1">
    <property type="nucleotide sequence ID" value="NZ_SJZI01000047.1"/>
</dbReference>
<evidence type="ECO:0000313" key="2">
    <source>
        <dbReference type="EMBL" id="TCJ13129.1"/>
    </source>
</evidence>
<reference evidence="2 3" key="1">
    <citation type="submission" date="2019-03" db="EMBL/GenBank/DDBJ databases">
        <authorList>
            <person name="Kim M.K.M."/>
        </authorList>
    </citation>
    <scope>NUCLEOTIDE SEQUENCE [LARGE SCALE GENOMIC DNA]</scope>
    <source>
        <strain evidence="2 3">17J68-12</strain>
    </source>
</reference>
<gene>
    <name evidence="2" type="ORF">EPD60_13755</name>
</gene>
<proteinExistence type="predicted"/>
<name>A0A4R1B949_9BACT</name>
<keyword evidence="1" id="KW-0472">Membrane</keyword>
<dbReference type="AlphaFoldDB" id="A0A4R1B949"/>
<dbReference type="OrthoDB" id="667077at2"/>
<feature type="transmembrane region" description="Helical" evidence="1">
    <location>
        <begin position="86"/>
        <end position="110"/>
    </location>
</feature>
<dbReference type="EMBL" id="SJZI01000047">
    <property type="protein sequence ID" value="TCJ13129.1"/>
    <property type="molecule type" value="Genomic_DNA"/>
</dbReference>
<sequence>MKPKLPPPAWWAAFLSLCLVATELHEQVHIQTGYLLFGAYGPRDFNRWQTAGSGPESVWASAAGPLFSYSLAWAGTLLLRRGGKKAGWGIALVFAALPGAHILTSCVGSGDERVVLDHFMDARSAAGRSLLAAWSLLVYGVPVAAAVRALPAGRRIALLVLLLLAPILVEFGLLHRLYNSLLERGWGATVPFGGTPLLVQAHLLSVLIFCWMMRRAISCRWPGQPLPRASSF</sequence>
<accession>A0A4R1B949</accession>